<dbReference type="AlphaFoldDB" id="A0A2J6QYP6"/>
<name>A0A2J6QYP6_HYAVF</name>
<dbReference type="OrthoDB" id="539213at2759"/>
<dbReference type="PANTHER" id="PTHR24198">
    <property type="entry name" value="ANKYRIN REPEAT AND PROTEIN KINASE DOMAIN-CONTAINING PROTEIN"/>
    <property type="match status" value="1"/>
</dbReference>
<dbReference type="STRING" id="1149755.A0A2J6QYP6"/>
<feature type="repeat" description="ANK" evidence="3">
    <location>
        <begin position="72"/>
        <end position="104"/>
    </location>
</feature>
<dbReference type="InterPro" id="IPR036770">
    <property type="entry name" value="Ankyrin_rpt-contain_sf"/>
</dbReference>
<dbReference type="PANTHER" id="PTHR24198:SF165">
    <property type="entry name" value="ANKYRIN REPEAT-CONTAINING PROTEIN-RELATED"/>
    <property type="match status" value="1"/>
</dbReference>
<evidence type="ECO:0000256" key="3">
    <source>
        <dbReference type="PROSITE-ProRule" id="PRU00023"/>
    </source>
</evidence>
<gene>
    <name evidence="4" type="ORF">L207DRAFT_396163</name>
</gene>
<feature type="repeat" description="ANK" evidence="3">
    <location>
        <begin position="2"/>
        <end position="34"/>
    </location>
</feature>
<dbReference type="SUPFAM" id="SSF48403">
    <property type="entry name" value="Ankyrin repeat"/>
    <property type="match status" value="1"/>
</dbReference>
<feature type="non-terminal residue" evidence="4">
    <location>
        <position position="1"/>
    </location>
</feature>
<sequence length="127" mass="13125">EGARTPLQAAAEVGNLELVNQLLEKGAEINARPSATYGLTALQGAAIQGHIKIALALLGAGAEVNAEPAEIEGRMALDGAAEHGRLDMVQLLLNFGAKSEVSGDTGFDNAIKLARKNGHFAVAKLLE</sequence>
<dbReference type="SMART" id="SM00248">
    <property type="entry name" value="ANK"/>
    <property type="match status" value="3"/>
</dbReference>
<proteinExistence type="predicted"/>
<accession>A0A2J6QYP6</accession>
<organism evidence="4 5">
    <name type="scientific">Hyaloscypha variabilis (strain UAMH 11265 / GT02V1 / F)</name>
    <name type="common">Meliniomyces variabilis</name>
    <dbReference type="NCBI Taxonomy" id="1149755"/>
    <lineage>
        <taxon>Eukaryota</taxon>
        <taxon>Fungi</taxon>
        <taxon>Dikarya</taxon>
        <taxon>Ascomycota</taxon>
        <taxon>Pezizomycotina</taxon>
        <taxon>Leotiomycetes</taxon>
        <taxon>Helotiales</taxon>
        <taxon>Hyaloscyphaceae</taxon>
        <taxon>Hyaloscypha</taxon>
        <taxon>Hyaloscypha variabilis</taxon>
    </lineage>
</organism>
<dbReference type="Pfam" id="PF12796">
    <property type="entry name" value="Ank_2"/>
    <property type="match status" value="1"/>
</dbReference>
<reference evidence="4 5" key="1">
    <citation type="submission" date="2016-04" db="EMBL/GenBank/DDBJ databases">
        <title>A degradative enzymes factory behind the ericoid mycorrhizal symbiosis.</title>
        <authorList>
            <consortium name="DOE Joint Genome Institute"/>
            <person name="Martino E."/>
            <person name="Morin E."/>
            <person name="Grelet G."/>
            <person name="Kuo A."/>
            <person name="Kohler A."/>
            <person name="Daghino S."/>
            <person name="Barry K."/>
            <person name="Choi C."/>
            <person name="Cichocki N."/>
            <person name="Clum A."/>
            <person name="Copeland A."/>
            <person name="Hainaut M."/>
            <person name="Haridas S."/>
            <person name="Labutti K."/>
            <person name="Lindquist E."/>
            <person name="Lipzen A."/>
            <person name="Khouja H.-R."/>
            <person name="Murat C."/>
            <person name="Ohm R."/>
            <person name="Olson A."/>
            <person name="Spatafora J."/>
            <person name="Veneault-Fourrey C."/>
            <person name="Henrissat B."/>
            <person name="Grigoriev I."/>
            <person name="Martin F."/>
            <person name="Perotto S."/>
        </authorList>
    </citation>
    <scope>NUCLEOTIDE SEQUENCE [LARGE SCALE GENOMIC DNA]</scope>
    <source>
        <strain evidence="4 5">F</strain>
    </source>
</reference>
<dbReference type="InterPro" id="IPR002110">
    <property type="entry name" value="Ankyrin_rpt"/>
</dbReference>
<dbReference type="EMBL" id="KZ613963">
    <property type="protein sequence ID" value="PMD31387.1"/>
    <property type="molecule type" value="Genomic_DNA"/>
</dbReference>
<keyword evidence="2 3" id="KW-0040">ANK repeat</keyword>
<keyword evidence="5" id="KW-1185">Reference proteome</keyword>
<evidence type="ECO:0000256" key="1">
    <source>
        <dbReference type="ARBA" id="ARBA00022737"/>
    </source>
</evidence>
<keyword evidence="1" id="KW-0677">Repeat</keyword>
<feature type="repeat" description="ANK" evidence="3">
    <location>
        <begin position="37"/>
        <end position="69"/>
    </location>
</feature>
<dbReference type="Proteomes" id="UP000235786">
    <property type="component" value="Unassembled WGS sequence"/>
</dbReference>
<evidence type="ECO:0000256" key="2">
    <source>
        <dbReference type="ARBA" id="ARBA00023043"/>
    </source>
</evidence>
<feature type="non-terminal residue" evidence="4">
    <location>
        <position position="127"/>
    </location>
</feature>
<protein>
    <submittedName>
        <fullName evidence="4">Ankyrin</fullName>
    </submittedName>
</protein>
<dbReference type="PROSITE" id="PS50297">
    <property type="entry name" value="ANK_REP_REGION"/>
    <property type="match status" value="3"/>
</dbReference>
<dbReference type="Pfam" id="PF13637">
    <property type="entry name" value="Ank_4"/>
    <property type="match status" value="1"/>
</dbReference>
<dbReference type="Gene3D" id="1.25.40.20">
    <property type="entry name" value="Ankyrin repeat-containing domain"/>
    <property type="match status" value="1"/>
</dbReference>
<dbReference type="PROSITE" id="PS50088">
    <property type="entry name" value="ANK_REPEAT"/>
    <property type="match status" value="3"/>
</dbReference>
<evidence type="ECO:0000313" key="4">
    <source>
        <dbReference type="EMBL" id="PMD31387.1"/>
    </source>
</evidence>
<evidence type="ECO:0000313" key="5">
    <source>
        <dbReference type="Proteomes" id="UP000235786"/>
    </source>
</evidence>